<evidence type="ECO:0000256" key="2">
    <source>
        <dbReference type="ARBA" id="ARBA00023125"/>
    </source>
</evidence>
<protein>
    <submittedName>
        <fullName evidence="5">Transcriptional regulator, AraC family</fullName>
    </submittedName>
</protein>
<dbReference type="Gene3D" id="1.10.10.60">
    <property type="entry name" value="Homeodomain-like"/>
    <property type="match status" value="1"/>
</dbReference>
<dbReference type="InterPro" id="IPR037923">
    <property type="entry name" value="HTH-like"/>
</dbReference>
<proteinExistence type="predicted"/>
<keyword evidence="2" id="KW-0238">DNA-binding</keyword>
<evidence type="ECO:0000313" key="6">
    <source>
        <dbReference type="Proteomes" id="UP000192917"/>
    </source>
</evidence>
<dbReference type="AlphaFoldDB" id="A0A1Y6BIF6"/>
<dbReference type="InterPro" id="IPR050204">
    <property type="entry name" value="AraC_XylS_family_regulators"/>
</dbReference>
<sequence length="283" mass="31538">MARSDPRNRSDYWWDRHMTGLSLLRADFTTHAYPPHSHEAFVVAVTEAGGSVIRSRGVEEEAHRSELFVFNPAEPHEGWMGRSERWLYRSLYLTRDAIAALETALGVEALPYFLTNKLADPDLIEAFLALHRALEQGRDPFRERELLVGSFGVLFGRHGSGGGRIPPAPADRTRLARATALMHGRHGEALRLEEVAAEANLTVFQLIGLFKRTTGLTPHAFLTQVRLNAVCRLLRGDTPLAEVAAATGFYDQSAMTRHFKRCYGMTPRQFALAAQEGRAVMAS</sequence>
<dbReference type="RefSeq" id="WP_085122137.1">
    <property type="nucleotide sequence ID" value="NZ_FWZX01000005.1"/>
</dbReference>
<organism evidence="5 6">
    <name type="scientific">Tistlia consotensis USBA 355</name>
    <dbReference type="NCBI Taxonomy" id="560819"/>
    <lineage>
        <taxon>Bacteria</taxon>
        <taxon>Pseudomonadati</taxon>
        <taxon>Pseudomonadota</taxon>
        <taxon>Alphaproteobacteria</taxon>
        <taxon>Rhodospirillales</taxon>
        <taxon>Rhodovibrionaceae</taxon>
        <taxon>Tistlia</taxon>
    </lineage>
</organism>
<dbReference type="SMART" id="SM00342">
    <property type="entry name" value="HTH_ARAC"/>
    <property type="match status" value="1"/>
</dbReference>
<dbReference type="STRING" id="560819.SAMN05428998_105126"/>
<dbReference type="SUPFAM" id="SSF51215">
    <property type="entry name" value="Regulatory protein AraC"/>
    <property type="match status" value="1"/>
</dbReference>
<dbReference type="SUPFAM" id="SSF46689">
    <property type="entry name" value="Homeodomain-like"/>
    <property type="match status" value="2"/>
</dbReference>
<dbReference type="EMBL" id="FWZX01000005">
    <property type="protein sequence ID" value="SMF13003.1"/>
    <property type="molecule type" value="Genomic_DNA"/>
</dbReference>
<dbReference type="Pfam" id="PF12833">
    <property type="entry name" value="HTH_18"/>
    <property type="match status" value="1"/>
</dbReference>
<dbReference type="GO" id="GO:0003700">
    <property type="term" value="F:DNA-binding transcription factor activity"/>
    <property type="evidence" value="ECO:0007669"/>
    <property type="project" value="InterPro"/>
</dbReference>
<dbReference type="InterPro" id="IPR003313">
    <property type="entry name" value="AraC-bd"/>
</dbReference>
<dbReference type="PANTHER" id="PTHR46796">
    <property type="entry name" value="HTH-TYPE TRANSCRIPTIONAL ACTIVATOR RHAS-RELATED"/>
    <property type="match status" value="1"/>
</dbReference>
<evidence type="ECO:0000256" key="1">
    <source>
        <dbReference type="ARBA" id="ARBA00023015"/>
    </source>
</evidence>
<dbReference type="PROSITE" id="PS01124">
    <property type="entry name" value="HTH_ARAC_FAMILY_2"/>
    <property type="match status" value="1"/>
</dbReference>
<evidence type="ECO:0000259" key="4">
    <source>
        <dbReference type="PROSITE" id="PS01124"/>
    </source>
</evidence>
<dbReference type="PANTHER" id="PTHR46796:SF2">
    <property type="entry name" value="TRANSCRIPTIONAL REGULATORY PROTEIN"/>
    <property type="match status" value="1"/>
</dbReference>
<gene>
    <name evidence="5" type="ORF">SAMN05428998_105126</name>
</gene>
<feature type="domain" description="HTH araC/xylS-type" evidence="4">
    <location>
        <begin position="176"/>
        <end position="273"/>
    </location>
</feature>
<evidence type="ECO:0000256" key="3">
    <source>
        <dbReference type="ARBA" id="ARBA00023163"/>
    </source>
</evidence>
<name>A0A1Y6BIF6_9PROT</name>
<dbReference type="InterPro" id="IPR018060">
    <property type="entry name" value="HTH_AraC"/>
</dbReference>
<reference evidence="5 6" key="1">
    <citation type="submission" date="2017-04" db="EMBL/GenBank/DDBJ databases">
        <authorList>
            <person name="Afonso C.L."/>
            <person name="Miller P.J."/>
            <person name="Scott M.A."/>
            <person name="Spackman E."/>
            <person name="Goraichik I."/>
            <person name="Dimitrov K.M."/>
            <person name="Suarez D.L."/>
            <person name="Swayne D.E."/>
        </authorList>
    </citation>
    <scope>NUCLEOTIDE SEQUENCE [LARGE SCALE GENOMIC DNA]</scope>
    <source>
        <strain evidence="5 6">USBA 355</strain>
    </source>
</reference>
<dbReference type="Proteomes" id="UP000192917">
    <property type="component" value="Unassembled WGS sequence"/>
</dbReference>
<dbReference type="InterPro" id="IPR009057">
    <property type="entry name" value="Homeodomain-like_sf"/>
</dbReference>
<accession>A0A1Y6BIF6</accession>
<keyword evidence="3" id="KW-0804">Transcription</keyword>
<evidence type="ECO:0000313" key="5">
    <source>
        <dbReference type="EMBL" id="SMF13003.1"/>
    </source>
</evidence>
<dbReference type="Pfam" id="PF02311">
    <property type="entry name" value="AraC_binding"/>
    <property type="match status" value="1"/>
</dbReference>
<keyword evidence="6" id="KW-1185">Reference proteome</keyword>
<keyword evidence="1" id="KW-0805">Transcription regulation</keyword>
<dbReference type="GO" id="GO:0043565">
    <property type="term" value="F:sequence-specific DNA binding"/>
    <property type="evidence" value="ECO:0007669"/>
    <property type="project" value="InterPro"/>
</dbReference>